<dbReference type="Gene3D" id="3.40.50.2300">
    <property type="match status" value="1"/>
</dbReference>
<dbReference type="InterPro" id="IPR001789">
    <property type="entry name" value="Sig_transdc_resp-reg_receiver"/>
</dbReference>
<dbReference type="AlphaFoldDB" id="A0A2D0N234"/>
<name>A0A2D0N234_FLAN2</name>
<keyword evidence="4" id="KW-1185">Reference proteome</keyword>
<dbReference type="CDD" id="cd00156">
    <property type="entry name" value="REC"/>
    <property type="match status" value="1"/>
</dbReference>
<dbReference type="PANTHER" id="PTHR43228:SF1">
    <property type="entry name" value="TWO-COMPONENT RESPONSE REGULATOR ARR22"/>
    <property type="match status" value="1"/>
</dbReference>
<evidence type="ECO:0000313" key="3">
    <source>
        <dbReference type="EMBL" id="PHN02179.1"/>
    </source>
</evidence>
<dbReference type="OrthoDB" id="794741at2"/>
<dbReference type="Pfam" id="PF00072">
    <property type="entry name" value="Response_reg"/>
    <property type="match status" value="1"/>
</dbReference>
<reference evidence="3 4" key="1">
    <citation type="submission" date="2017-10" db="EMBL/GenBank/DDBJ databases">
        <title>The draft genome sequence of Lewinella nigricans NBRC 102662.</title>
        <authorList>
            <person name="Wang K."/>
        </authorList>
    </citation>
    <scope>NUCLEOTIDE SEQUENCE [LARGE SCALE GENOMIC DNA]</scope>
    <source>
        <strain evidence="3 4">NBRC 102662</strain>
    </source>
</reference>
<dbReference type="SMART" id="SM00448">
    <property type="entry name" value="REC"/>
    <property type="match status" value="1"/>
</dbReference>
<keyword evidence="1" id="KW-0597">Phosphoprotein</keyword>
<proteinExistence type="predicted"/>
<dbReference type="InterPro" id="IPR011006">
    <property type="entry name" value="CheY-like_superfamily"/>
</dbReference>
<dbReference type="InterPro" id="IPR052048">
    <property type="entry name" value="ST_Response_Regulator"/>
</dbReference>
<feature type="domain" description="Response regulatory" evidence="2">
    <location>
        <begin position="11"/>
        <end position="128"/>
    </location>
</feature>
<dbReference type="Proteomes" id="UP000223913">
    <property type="component" value="Unassembled WGS sequence"/>
</dbReference>
<protein>
    <recommendedName>
        <fullName evidence="2">Response regulatory domain-containing protein</fullName>
    </recommendedName>
</protein>
<dbReference type="RefSeq" id="WP_099154370.1">
    <property type="nucleotide sequence ID" value="NZ_PDUD01000043.1"/>
</dbReference>
<evidence type="ECO:0000259" key="2">
    <source>
        <dbReference type="PROSITE" id="PS50110"/>
    </source>
</evidence>
<dbReference type="EMBL" id="PDUD01000043">
    <property type="protein sequence ID" value="PHN02179.1"/>
    <property type="molecule type" value="Genomic_DNA"/>
</dbReference>
<sequence length="190" mass="21062">MNRDHVPHNFSILLLEDMPTDAVLISRIIRKKFPAAQIEVANDQQSYERLLNDSSFDIILSDFSIPGYSGIDALVLARTISPDVPFVYVTGTLNDEELVARAILRGATGYVLKQNLRRLPSVMTEAIMRKSAAREKARQRAALLQRQELLLTNLRTLLGGANLPRQSEMIATIDQLLDADGKSAISNFAG</sequence>
<accession>A0A2D0N234</accession>
<comment type="caution">
    <text evidence="3">The sequence shown here is derived from an EMBL/GenBank/DDBJ whole genome shotgun (WGS) entry which is preliminary data.</text>
</comment>
<feature type="modified residue" description="4-aspartylphosphate" evidence="1">
    <location>
        <position position="62"/>
    </location>
</feature>
<organism evidence="3 4">
    <name type="scientific">Flavilitoribacter nigricans (strain ATCC 23147 / DSM 23189 / NBRC 102662 / NCIMB 1420 / SS-2)</name>
    <name type="common">Lewinella nigricans</name>
    <dbReference type="NCBI Taxonomy" id="1122177"/>
    <lineage>
        <taxon>Bacteria</taxon>
        <taxon>Pseudomonadati</taxon>
        <taxon>Bacteroidota</taxon>
        <taxon>Saprospiria</taxon>
        <taxon>Saprospirales</taxon>
        <taxon>Lewinellaceae</taxon>
        <taxon>Flavilitoribacter</taxon>
    </lineage>
</organism>
<gene>
    <name evidence="3" type="ORF">CRP01_33120</name>
</gene>
<dbReference type="PANTHER" id="PTHR43228">
    <property type="entry name" value="TWO-COMPONENT RESPONSE REGULATOR"/>
    <property type="match status" value="1"/>
</dbReference>
<dbReference type="SUPFAM" id="SSF52172">
    <property type="entry name" value="CheY-like"/>
    <property type="match status" value="1"/>
</dbReference>
<evidence type="ECO:0000313" key="4">
    <source>
        <dbReference type="Proteomes" id="UP000223913"/>
    </source>
</evidence>
<evidence type="ECO:0000256" key="1">
    <source>
        <dbReference type="PROSITE-ProRule" id="PRU00169"/>
    </source>
</evidence>
<dbReference type="GO" id="GO:0000160">
    <property type="term" value="P:phosphorelay signal transduction system"/>
    <property type="evidence" value="ECO:0007669"/>
    <property type="project" value="InterPro"/>
</dbReference>
<dbReference type="PROSITE" id="PS50110">
    <property type="entry name" value="RESPONSE_REGULATORY"/>
    <property type="match status" value="1"/>
</dbReference>